<keyword evidence="5" id="KW-0143">Chaperone</keyword>
<dbReference type="NCBIfam" id="TIGR00208">
    <property type="entry name" value="fliS"/>
    <property type="match status" value="1"/>
</dbReference>
<dbReference type="GO" id="GO:0044780">
    <property type="term" value="P:bacterial-type flagellum assembly"/>
    <property type="evidence" value="ECO:0007669"/>
    <property type="project" value="InterPro"/>
</dbReference>
<dbReference type="InterPro" id="IPR003713">
    <property type="entry name" value="FliS"/>
</dbReference>
<keyword evidence="3" id="KW-0963">Cytoplasm</keyword>
<dbReference type="InterPro" id="IPR036584">
    <property type="entry name" value="FliS_sf"/>
</dbReference>
<dbReference type="SUPFAM" id="SSF101116">
    <property type="entry name" value="Flagellar export chaperone FliS"/>
    <property type="match status" value="1"/>
</dbReference>
<keyword evidence="7" id="KW-1185">Reference proteome</keyword>
<dbReference type="PIRSF" id="PIRSF039090">
    <property type="entry name" value="Flis"/>
    <property type="match status" value="1"/>
</dbReference>
<dbReference type="EMBL" id="VUMT01000010">
    <property type="protein sequence ID" value="MSS63869.1"/>
    <property type="molecule type" value="Genomic_DNA"/>
</dbReference>
<keyword evidence="6" id="KW-0966">Cell projection</keyword>
<dbReference type="GO" id="GO:0071973">
    <property type="term" value="P:bacterial-type flagellum-dependent cell motility"/>
    <property type="evidence" value="ECO:0007669"/>
    <property type="project" value="TreeGrafter"/>
</dbReference>
<organism evidence="6 7">
    <name type="scientific">Velocimicrobium porci</name>
    <dbReference type="NCBI Taxonomy" id="2606634"/>
    <lineage>
        <taxon>Bacteria</taxon>
        <taxon>Bacillati</taxon>
        <taxon>Bacillota</taxon>
        <taxon>Clostridia</taxon>
        <taxon>Lachnospirales</taxon>
        <taxon>Lachnospiraceae</taxon>
        <taxon>Velocimicrobium</taxon>
    </lineage>
</organism>
<gene>
    <name evidence="6" type="primary">fliS</name>
    <name evidence="6" type="ORF">FYJ58_08260</name>
</gene>
<name>A0A6L5XZ28_9FIRM</name>
<evidence type="ECO:0000313" key="6">
    <source>
        <dbReference type="EMBL" id="MSS63869.1"/>
    </source>
</evidence>
<dbReference type="AlphaFoldDB" id="A0A6L5XZ28"/>
<dbReference type="GO" id="GO:0005829">
    <property type="term" value="C:cytosol"/>
    <property type="evidence" value="ECO:0007669"/>
    <property type="project" value="UniProtKB-SubCell"/>
</dbReference>
<comment type="caution">
    <text evidence="6">The sequence shown here is derived from an EMBL/GenBank/DDBJ whole genome shotgun (WGS) entry which is preliminary data.</text>
</comment>
<keyword evidence="6" id="KW-0282">Flagellum</keyword>
<keyword evidence="6" id="KW-0969">Cilium</keyword>
<evidence type="ECO:0000256" key="4">
    <source>
        <dbReference type="ARBA" id="ARBA00022795"/>
    </source>
</evidence>
<protein>
    <submittedName>
        <fullName evidence="6">Flagellar export chaperone FliS</fullName>
    </submittedName>
</protein>
<dbReference type="PANTHER" id="PTHR34773">
    <property type="entry name" value="FLAGELLAR SECRETION CHAPERONE FLIS"/>
    <property type="match status" value="1"/>
</dbReference>
<dbReference type="Pfam" id="PF02561">
    <property type="entry name" value="FliS"/>
    <property type="match status" value="1"/>
</dbReference>
<accession>A0A6L5XZ28</accession>
<dbReference type="RefSeq" id="WP_154519277.1">
    <property type="nucleotide sequence ID" value="NZ_VUMT01000010.1"/>
</dbReference>
<evidence type="ECO:0000256" key="5">
    <source>
        <dbReference type="ARBA" id="ARBA00023186"/>
    </source>
</evidence>
<sequence>MALNAAMMYQNNSIQTATPAELTLMLYDGAIKFCNIALLALDDNNIEKVNINLIKAQKIISELRVSLDKKYSVWKDFDNVYAYIYDCLIQANIHKDKEKLSEGLGYIREMRETWKEVMRLNKVQ</sequence>
<comment type="similarity">
    <text evidence="2">Belongs to the FliS family.</text>
</comment>
<dbReference type="Gene3D" id="1.20.120.340">
    <property type="entry name" value="Flagellar protein FliS"/>
    <property type="match status" value="1"/>
</dbReference>
<dbReference type="CDD" id="cd16098">
    <property type="entry name" value="FliS"/>
    <property type="match status" value="1"/>
</dbReference>
<dbReference type="Proteomes" id="UP000482209">
    <property type="component" value="Unassembled WGS sequence"/>
</dbReference>
<proteinExistence type="inferred from homology"/>
<comment type="subcellular location">
    <subcellularLocation>
        <location evidence="1">Cytoplasm</location>
        <location evidence="1">Cytosol</location>
    </subcellularLocation>
</comment>
<evidence type="ECO:0000256" key="2">
    <source>
        <dbReference type="ARBA" id="ARBA00008787"/>
    </source>
</evidence>
<dbReference type="PANTHER" id="PTHR34773:SF1">
    <property type="entry name" value="FLAGELLAR SECRETION CHAPERONE FLIS"/>
    <property type="match status" value="1"/>
</dbReference>
<reference evidence="6 7" key="1">
    <citation type="submission" date="2019-08" db="EMBL/GenBank/DDBJ databases">
        <title>In-depth cultivation of the pig gut microbiome towards novel bacterial diversity and tailored functional studies.</title>
        <authorList>
            <person name="Wylensek D."/>
            <person name="Hitch T.C.A."/>
            <person name="Clavel T."/>
        </authorList>
    </citation>
    <scope>NUCLEOTIDE SEQUENCE [LARGE SCALE GENOMIC DNA]</scope>
    <source>
        <strain evidence="6 7">WCA-693-APC-MOT-I</strain>
    </source>
</reference>
<evidence type="ECO:0000313" key="7">
    <source>
        <dbReference type="Proteomes" id="UP000482209"/>
    </source>
</evidence>
<evidence type="ECO:0000256" key="3">
    <source>
        <dbReference type="ARBA" id="ARBA00022490"/>
    </source>
</evidence>
<keyword evidence="4" id="KW-1005">Bacterial flagellum biogenesis</keyword>
<evidence type="ECO:0000256" key="1">
    <source>
        <dbReference type="ARBA" id="ARBA00004514"/>
    </source>
</evidence>